<keyword evidence="1" id="KW-0862">Zinc</keyword>
<protein>
    <recommendedName>
        <fullName evidence="4">DNA-3-methyladenine glycosylase I</fullName>
    </recommendedName>
</protein>
<feature type="binding site" evidence="1">
    <location>
        <position position="15"/>
    </location>
    <ligand>
        <name>Zn(2+)</name>
        <dbReference type="ChEBI" id="CHEBI:29105"/>
    </ligand>
</feature>
<dbReference type="Gene3D" id="1.10.340.30">
    <property type="entry name" value="Hypothetical protein, domain 2"/>
    <property type="match status" value="1"/>
</dbReference>
<dbReference type="GO" id="GO:0046872">
    <property type="term" value="F:metal ion binding"/>
    <property type="evidence" value="ECO:0007669"/>
    <property type="project" value="UniProtKB-KW"/>
</dbReference>
<dbReference type="Gramene" id="ERN05760">
    <property type="protein sequence ID" value="ERN05760"/>
    <property type="gene ID" value="AMTR_s00006p00251960"/>
</dbReference>
<feature type="binding site" evidence="1">
    <location>
        <position position="178"/>
    </location>
    <ligand>
        <name>Zn(2+)</name>
        <dbReference type="ChEBI" id="CHEBI:29105"/>
    </ligand>
</feature>
<evidence type="ECO:0008006" key="4">
    <source>
        <dbReference type="Google" id="ProtNLM"/>
    </source>
</evidence>
<sequence length="191" mass="22286">MKTFQFADPLYIKFHDEQWGVPVYDDNLLFELLSLSGMLSEQSWTDILGKREQYREIFSGFDVNMIALMDATKQVPVFDSENKTPLSEIRLRCIIENAKSVVKIVKEFGSFSAYLWSYVNYTPIINKYRYGRNVPWRTPRSELVSNDLVRRGFRFVGPTIIYAFMQASGMTVDHLVECFRFHECVSLALMC</sequence>
<dbReference type="Pfam" id="PF03352">
    <property type="entry name" value="Adenine_glyco"/>
    <property type="match status" value="1"/>
</dbReference>
<name>W1PFC4_AMBTC</name>
<dbReference type="Proteomes" id="UP000017836">
    <property type="component" value="Unassembled WGS sequence"/>
</dbReference>
<organism evidence="2 3">
    <name type="scientific">Amborella trichopoda</name>
    <dbReference type="NCBI Taxonomy" id="13333"/>
    <lineage>
        <taxon>Eukaryota</taxon>
        <taxon>Viridiplantae</taxon>
        <taxon>Streptophyta</taxon>
        <taxon>Embryophyta</taxon>
        <taxon>Tracheophyta</taxon>
        <taxon>Spermatophyta</taxon>
        <taxon>Magnoliopsida</taxon>
        <taxon>Amborellales</taxon>
        <taxon>Amborellaceae</taxon>
        <taxon>Amborella</taxon>
    </lineage>
</organism>
<dbReference type="EMBL" id="KI393980">
    <property type="protein sequence ID" value="ERN05760.1"/>
    <property type="molecule type" value="Genomic_DNA"/>
</dbReference>
<dbReference type="SUPFAM" id="SSF48150">
    <property type="entry name" value="DNA-glycosylase"/>
    <property type="match status" value="1"/>
</dbReference>
<gene>
    <name evidence="2" type="ORF">AMTR_s00006p00251960</name>
</gene>
<keyword evidence="1" id="KW-0479">Metal-binding</keyword>
<dbReference type="GO" id="GO:0008725">
    <property type="term" value="F:DNA-3-methyladenine glycosylase activity"/>
    <property type="evidence" value="ECO:0007669"/>
    <property type="project" value="InterPro"/>
</dbReference>
<dbReference type="PANTHER" id="PTHR31116">
    <property type="entry name" value="OS04G0501200 PROTEIN"/>
    <property type="match status" value="1"/>
</dbReference>
<evidence type="ECO:0000313" key="2">
    <source>
        <dbReference type="EMBL" id="ERN05760.1"/>
    </source>
</evidence>
<accession>W1PFC4</accession>
<dbReference type="HOGENOM" id="CLU_083758_1_1_1"/>
<dbReference type="AlphaFoldDB" id="W1PFC4"/>
<dbReference type="InterPro" id="IPR005019">
    <property type="entry name" value="Adenine_glyco"/>
</dbReference>
<keyword evidence="3" id="KW-1185">Reference proteome</keyword>
<dbReference type="InterPro" id="IPR011257">
    <property type="entry name" value="DNA_glycosylase"/>
</dbReference>
<proteinExistence type="predicted"/>
<dbReference type="OMA" id="HMQATGM"/>
<dbReference type="STRING" id="13333.W1PFC4"/>
<reference evidence="3" key="1">
    <citation type="journal article" date="2013" name="Science">
        <title>The Amborella genome and the evolution of flowering plants.</title>
        <authorList>
            <consortium name="Amborella Genome Project"/>
        </authorList>
    </citation>
    <scope>NUCLEOTIDE SEQUENCE [LARGE SCALE GENOMIC DNA]</scope>
</reference>
<dbReference type="eggNOG" id="ENOG502QRZX">
    <property type="taxonomic scope" value="Eukaryota"/>
</dbReference>
<evidence type="ECO:0000256" key="1">
    <source>
        <dbReference type="PIRSR" id="PIRSR605019-1"/>
    </source>
</evidence>
<evidence type="ECO:0000313" key="3">
    <source>
        <dbReference type="Proteomes" id="UP000017836"/>
    </source>
</evidence>
<feature type="binding site" evidence="1">
    <location>
        <position position="174"/>
    </location>
    <ligand>
        <name>Zn(2+)</name>
        <dbReference type="ChEBI" id="CHEBI:29105"/>
    </ligand>
</feature>
<dbReference type="GO" id="GO:0006284">
    <property type="term" value="P:base-excision repair"/>
    <property type="evidence" value="ECO:0007669"/>
    <property type="project" value="InterPro"/>
</dbReference>
<dbReference type="PANTHER" id="PTHR31116:SF29">
    <property type="entry name" value="DNA GLYCOSYLASE SUPERFAMILY PROTEIN"/>
    <property type="match status" value="1"/>
</dbReference>